<evidence type="ECO:0000259" key="5">
    <source>
        <dbReference type="PROSITE" id="PS50110"/>
    </source>
</evidence>
<dbReference type="EMBL" id="BAAAZO010000003">
    <property type="protein sequence ID" value="GAA3605449.1"/>
    <property type="molecule type" value="Genomic_DNA"/>
</dbReference>
<name>A0ABP6ZDB4_9ACTN</name>
<evidence type="ECO:0000256" key="1">
    <source>
        <dbReference type="ARBA" id="ARBA00022630"/>
    </source>
</evidence>
<dbReference type="Gene3D" id="3.40.50.2300">
    <property type="match status" value="1"/>
</dbReference>
<dbReference type="InterPro" id="IPR036188">
    <property type="entry name" value="FAD/NAD-bd_sf"/>
</dbReference>
<sequence>MSKPILLTVDDDPSVSRAVARDLRRRYAEQYRVVRADSGPQALETLQEIRLRGDRVAVLLADYRMPEMNGIEFLERAMDLFPRARRALLTAYADTDAAIEAINVVDVDHYLLKPWEPPEEKLYPVVDSMLETWAAAGDPEIESTRIIGHRWSAQAYEVRDFLARSGMPYHWYTVEDEEGRKLLAAAGAGEADVPVLLTAGGDVLLNPSLSEVADKIGLSTTPAEDFYDLIIVGGGPAGLGAAVYGASEGLRTVLVEGRVTGGQAGQSSRIENYLGFPEGVSGGQLTDRARRQASRLGAELLTARRVVGLETHGPKRVVELDDGRRVAAHAVLLATGVSYRRLRADGADDMVGKGVFYGSAATEAQACADQHVVIIGGANSAGQAAMFFSRQAAKVTLAVRGPDLERSMSHYLIQQIRGNDRIEVRTCTEVSSVHGDGHLQKIVLRDNVSGTTEDVDCGHLFVFIGAAPLTDWLPDELERDEAGFLLTGTDLLNAGNRPAGWAPTRDPFPLETSIPGVFVAGDVRSTSVKRVASAVGEGAMAVSLVHQYLAHP</sequence>
<evidence type="ECO:0000313" key="6">
    <source>
        <dbReference type="EMBL" id="GAA3605449.1"/>
    </source>
</evidence>
<dbReference type="PANTHER" id="PTHR48105">
    <property type="entry name" value="THIOREDOXIN REDUCTASE 1-RELATED-RELATED"/>
    <property type="match status" value="1"/>
</dbReference>
<dbReference type="SUPFAM" id="SSF51905">
    <property type="entry name" value="FAD/NAD(P)-binding domain"/>
    <property type="match status" value="1"/>
</dbReference>
<comment type="catalytic activity">
    <reaction evidence="3">
        <text>[thioredoxin]-dithiol + NADP(+) = [thioredoxin]-disulfide + NADPH + H(+)</text>
        <dbReference type="Rhea" id="RHEA:20345"/>
        <dbReference type="Rhea" id="RHEA-COMP:10698"/>
        <dbReference type="Rhea" id="RHEA-COMP:10700"/>
        <dbReference type="ChEBI" id="CHEBI:15378"/>
        <dbReference type="ChEBI" id="CHEBI:29950"/>
        <dbReference type="ChEBI" id="CHEBI:50058"/>
        <dbReference type="ChEBI" id="CHEBI:57783"/>
        <dbReference type="ChEBI" id="CHEBI:58349"/>
        <dbReference type="EC" id="1.8.1.9"/>
    </reaction>
</comment>
<gene>
    <name evidence="6" type="ORF">GCM10022223_21500</name>
</gene>
<dbReference type="InterPro" id="IPR050097">
    <property type="entry name" value="Ferredoxin-NADP_redctase_2"/>
</dbReference>
<keyword evidence="1" id="KW-0285">Flavoprotein</keyword>
<protein>
    <submittedName>
        <fullName evidence="6">Response regulator</fullName>
    </submittedName>
</protein>
<dbReference type="RefSeq" id="WP_231483137.1">
    <property type="nucleotide sequence ID" value="NZ_BAAAZO010000003.1"/>
</dbReference>
<dbReference type="PRINTS" id="PR00368">
    <property type="entry name" value="FADPNR"/>
</dbReference>
<proteinExistence type="predicted"/>
<keyword evidence="7" id="KW-1185">Reference proteome</keyword>
<dbReference type="InterPro" id="IPR023753">
    <property type="entry name" value="FAD/NAD-binding_dom"/>
</dbReference>
<keyword evidence="2" id="KW-0560">Oxidoreductase</keyword>
<keyword evidence="4" id="KW-0597">Phosphoprotein</keyword>
<dbReference type="Pfam" id="PF07992">
    <property type="entry name" value="Pyr_redox_2"/>
    <property type="match status" value="1"/>
</dbReference>
<reference evidence="7" key="1">
    <citation type="journal article" date="2019" name="Int. J. Syst. Evol. Microbiol.">
        <title>The Global Catalogue of Microorganisms (GCM) 10K type strain sequencing project: providing services to taxonomists for standard genome sequencing and annotation.</title>
        <authorList>
            <consortium name="The Broad Institute Genomics Platform"/>
            <consortium name="The Broad Institute Genome Sequencing Center for Infectious Disease"/>
            <person name="Wu L."/>
            <person name="Ma J."/>
        </authorList>
    </citation>
    <scope>NUCLEOTIDE SEQUENCE [LARGE SCALE GENOMIC DNA]</scope>
    <source>
        <strain evidence="7">JCM 16902</strain>
    </source>
</reference>
<evidence type="ECO:0000256" key="4">
    <source>
        <dbReference type="PROSITE-ProRule" id="PRU00169"/>
    </source>
</evidence>
<comment type="caution">
    <text evidence="6">The sequence shown here is derived from an EMBL/GenBank/DDBJ whole genome shotgun (WGS) entry which is preliminary data.</text>
</comment>
<dbReference type="Proteomes" id="UP001501074">
    <property type="component" value="Unassembled WGS sequence"/>
</dbReference>
<feature type="modified residue" description="4-aspartylphosphate" evidence="4">
    <location>
        <position position="62"/>
    </location>
</feature>
<evidence type="ECO:0000256" key="2">
    <source>
        <dbReference type="ARBA" id="ARBA00023002"/>
    </source>
</evidence>
<accession>A0ABP6ZDB4</accession>
<dbReference type="SUPFAM" id="SSF52172">
    <property type="entry name" value="CheY-like"/>
    <property type="match status" value="1"/>
</dbReference>
<dbReference type="PRINTS" id="PR00469">
    <property type="entry name" value="PNDRDTASEII"/>
</dbReference>
<feature type="domain" description="Response regulatory" evidence="5">
    <location>
        <begin position="5"/>
        <end position="128"/>
    </location>
</feature>
<dbReference type="Gene3D" id="3.50.50.60">
    <property type="entry name" value="FAD/NAD(P)-binding domain"/>
    <property type="match status" value="2"/>
</dbReference>
<evidence type="ECO:0000313" key="7">
    <source>
        <dbReference type="Proteomes" id="UP001501074"/>
    </source>
</evidence>
<organism evidence="6 7">
    <name type="scientific">Kineosporia mesophila</name>
    <dbReference type="NCBI Taxonomy" id="566012"/>
    <lineage>
        <taxon>Bacteria</taxon>
        <taxon>Bacillati</taxon>
        <taxon>Actinomycetota</taxon>
        <taxon>Actinomycetes</taxon>
        <taxon>Kineosporiales</taxon>
        <taxon>Kineosporiaceae</taxon>
        <taxon>Kineosporia</taxon>
    </lineage>
</organism>
<dbReference type="PROSITE" id="PS50110">
    <property type="entry name" value="RESPONSE_REGULATORY"/>
    <property type="match status" value="1"/>
</dbReference>
<dbReference type="InterPro" id="IPR011006">
    <property type="entry name" value="CheY-like_superfamily"/>
</dbReference>
<dbReference type="InterPro" id="IPR001789">
    <property type="entry name" value="Sig_transdc_resp-reg_receiver"/>
</dbReference>
<dbReference type="Pfam" id="PF00072">
    <property type="entry name" value="Response_reg"/>
    <property type="match status" value="1"/>
</dbReference>
<evidence type="ECO:0000256" key="3">
    <source>
        <dbReference type="ARBA" id="ARBA00048132"/>
    </source>
</evidence>
<dbReference type="SMART" id="SM00448">
    <property type="entry name" value="REC"/>
    <property type="match status" value="1"/>
</dbReference>